<evidence type="ECO:0000256" key="9">
    <source>
        <dbReference type="ARBA" id="ARBA00048605"/>
    </source>
</evidence>
<feature type="disulfide bond" evidence="12">
    <location>
        <begin position="376"/>
        <end position="423"/>
    </location>
</feature>
<evidence type="ECO:0000256" key="13">
    <source>
        <dbReference type="RuleBase" id="RU361193"/>
    </source>
</evidence>
<feature type="region of interest" description="Disordered" evidence="14">
    <location>
        <begin position="1"/>
        <end position="31"/>
    </location>
</feature>
<dbReference type="PRINTS" id="PR00747">
    <property type="entry name" value="GLYHDRLASE47"/>
</dbReference>
<evidence type="ECO:0000256" key="7">
    <source>
        <dbReference type="ARBA" id="ARBA00023157"/>
    </source>
</evidence>
<keyword evidence="4 11" id="KW-0479">Metal-binding</keyword>
<dbReference type="EMBL" id="ML210213">
    <property type="protein sequence ID" value="TFK23715.1"/>
    <property type="molecule type" value="Genomic_DNA"/>
</dbReference>
<evidence type="ECO:0000256" key="1">
    <source>
        <dbReference type="ARBA" id="ARBA00001913"/>
    </source>
</evidence>
<evidence type="ECO:0000313" key="16">
    <source>
        <dbReference type="EMBL" id="TFK23715.1"/>
    </source>
</evidence>
<gene>
    <name evidence="16" type="ORF">FA15DRAFT_670183</name>
</gene>
<accession>A0A5C3KU42</accession>
<evidence type="ECO:0000256" key="2">
    <source>
        <dbReference type="ARBA" id="ARBA00004922"/>
    </source>
</evidence>
<dbReference type="PANTHER" id="PTHR11742:SF55">
    <property type="entry name" value="ENDOPLASMIC RETICULUM MANNOSYL-OLIGOSACCHARIDE 1,2-ALPHA-MANNOSIDASE"/>
    <property type="match status" value="1"/>
</dbReference>
<evidence type="ECO:0000256" key="12">
    <source>
        <dbReference type="PIRSR" id="PIRSR601382-3"/>
    </source>
</evidence>
<sequence>MADAELRKRTTGQREAQHNGAEKKLAKTMARRKGRSKTVQWVGLGALVLGIVYWYTGIAGIRGGWKAVPAKNARIDPDYDVDIERRDAIVDAFRYAWSAYERDAMGYDNYHPIEKKGTELSKAGGIGYTIVDAIDTMQIMGLADEYKRARDWIAENLTFERDDSFNTFETTIRVLGGLLSAYHLSGNDPVLLEKAKDLGERILPAFQTRSGLPLPMVNLKRRTGVGEEWLKSMVSTAEAATLQLELKYLAHLTDEAEFWYKAERVMDVIKKADPEGGLVPIHMDADTGQYIPSEIRLGSRGDSYYEYLLKQYLQTNRTEDVYREMYEIAMTGIYDHLLHKGLHEKHLYTSELLVARDMYGQPVDWDISPKQDHLVCFLGGSLMLGAVTAGALIDNVSVPPHSSELSETGKRDWTVGYELIETCMDTYDTATGLSPEIVHFYVSDDERDPSENRHKDWYVKGMEDPLGPPSYDARYMLRPETVESLFIAFRLTGDHRYRDYGWKIFQAIEKHAKVETGGYVTVLDVNNVESAKEDKMESFFLSETLKYLYLLFSESSVIPLDRYVFNTEAHPLPKFAPNIRTGFS</sequence>
<comment type="catalytic activity">
    <reaction evidence="8">
        <text>N(4)-(alpha-D-Man-(1-&gt;2)-alpha-D-Man-(1-&gt;2)-alpha-D-Man-(1-&gt;3)-[alpha-D-Man-(1-&gt;3)-[alpha-D-Man-(1-&gt;2)-alpha-D-Man-(1-&gt;6)]-alpha-D-Man-(1-&gt;6)]-beta-D-Man-(1-&gt;4)-beta-D-GlcNAc-(1-&gt;4)-beta-D-GlcNAc)-L-asparaginyl-[protein] (N-glucan mannose isomer 8A1,2,3B1,3) + 3 H2O = N(4)-(alpha-D-Man-(1-&gt;3)-[alpha-D-Man-(1-&gt;3)-[alpha-D-Man-(1-&gt;6)]-alpha-D-Man-(1-&gt;6)]-beta-D-Man-(1-&gt;4)-beta-D-GlcNAc-(1-&gt;4)-beta-D-GlcNAc)-L-asparaginyl-[protein] (N-glucan mannose isomer 5A1,2) + 3 beta-D-mannose</text>
        <dbReference type="Rhea" id="RHEA:56028"/>
        <dbReference type="Rhea" id="RHEA-COMP:14358"/>
        <dbReference type="Rhea" id="RHEA-COMP:14367"/>
        <dbReference type="ChEBI" id="CHEBI:15377"/>
        <dbReference type="ChEBI" id="CHEBI:28563"/>
        <dbReference type="ChEBI" id="CHEBI:59087"/>
        <dbReference type="ChEBI" id="CHEBI:60628"/>
        <dbReference type="EC" id="3.2.1.113"/>
    </reaction>
</comment>
<evidence type="ECO:0000256" key="14">
    <source>
        <dbReference type="SAM" id="MobiDB-lite"/>
    </source>
</evidence>
<reference evidence="16 17" key="1">
    <citation type="journal article" date="2019" name="Nat. Ecol. Evol.">
        <title>Megaphylogeny resolves global patterns of mushroom evolution.</title>
        <authorList>
            <person name="Varga T."/>
            <person name="Krizsan K."/>
            <person name="Foldi C."/>
            <person name="Dima B."/>
            <person name="Sanchez-Garcia M."/>
            <person name="Sanchez-Ramirez S."/>
            <person name="Szollosi G.J."/>
            <person name="Szarkandi J.G."/>
            <person name="Papp V."/>
            <person name="Albert L."/>
            <person name="Andreopoulos W."/>
            <person name="Angelini C."/>
            <person name="Antonin V."/>
            <person name="Barry K.W."/>
            <person name="Bougher N.L."/>
            <person name="Buchanan P."/>
            <person name="Buyck B."/>
            <person name="Bense V."/>
            <person name="Catcheside P."/>
            <person name="Chovatia M."/>
            <person name="Cooper J."/>
            <person name="Damon W."/>
            <person name="Desjardin D."/>
            <person name="Finy P."/>
            <person name="Geml J."/>
            <person name="Haridas S."/>
            <person name="Hughes K."/>
            <person name="Justo A."/>
            <person name="Karasinski D."/>
            <person name="Kautmanova I."/>
            <person name="Kiss B."/>
            <person name="Kocsube S."/>
            <person name="Kotiranta H."/>
            <person name="LaButti K.M."/>
            <person name="Lechner B.E."/>
            <person name="Liimatainen K."/>
            <person name="Lipzen A."/>
            <person name="Lukacs Z."/>
            <person name="Mihaltcheva S."/>
            <person name="Morgado L.N."/>
            <person name="Niskanen T."/>
            <person name="Noordeloos M.E."/>
            <person name="Ohm R.A."/>
            <person name="Ortiz-Santana B."/>
            <person name="Ovrebo C."/>
            <person name="Racz N."/>
            <person name="Riley R."/>
            <person name="Savchenko A."/>
            <person name="Shiryaev A."/>
            <person name="Soop K."/>
            <person name="Spirin V."/>
            <person name="Szebenyi C."/>
            <person name="Tomsovsky M."/>
            <person name="Tulloss R.E."/>
            <person name="Uehling J."/>
            <person name="Grigoriev I.V."/>
            <person name="Vagvolgyi C."/>
            <person name="Papp T."/>
            <person name="Martin F.M."/>
            <person name="Miettinen O."/>
            <person name="Hibbett D.S."/>
            <person name="Nagy L.G."/>
        </authorList>
    </citation>
    <scope>NUCLEOTIDE SEQUENCE [LARGE SCALE GENOMIC DNA]</scope>
    <source>
        <strain evidence="16 17">CBS 121175</strain>
    </source>
</reference>
<evidence type="ECO:0000256" key="4">
    <source>
        <dbReference type="ARBA" id="ARBA00022723"/>
    </source>
</evidence>
<dbReference type="SUPFAM" id="SSF48225">
    <property type="entry name" value="Seven-hairpin glycosidases"/>
    <property type="match status" value="1"/>
</dbReference>
<dbReference type="Gene3D" id="1.50.10.10">
    <property type="match status" value="1"/>
</dbReference>
<dbReference type="AlphaFoldDB" id="A0A5C3KU42"/>
<dbReference type="PANTHER" id="PTHR11742">
    <property type="entry name" value="MANNOSYL-OLIGOSACCHARIDE ALPHA-1,2-MANNOSIDASE-RELATED"/>
    <property type="match status" value="1"/>
</dbReference>
<keyword evidence="7 12" id="KW-1015">Disulfide bond</keyword>
<name>A0A5C3KU42_COPMA</name>
<evidence type="ECO:0000256" key="5">
    <source>
        <dbReference type="ARBA" id="ARBA00022801"/>
    </source>
</evidence>
<feature type="active site" evidence="10">
    <location>
        <position position="480"/>
    </location>
</feature>
<keyword evidence="15" id="KW-0472">Membrane</keyword>
<dbReference type="EC" id="3.2.1.-" evidence="13"/>
<comment type="pathway">
    <text evidence="2">Protein modification; protein glycosylation.</text>
</comment>
<comment type="catalytic activity">
    <reaction evidence="9">
        <text>N(4)-(alpha-D-Man-(1-&gt;2)-alpha-D-Man-(1-&gt;2)-alpha-D-Man-(1-&gt;3)-[alpha-D-Man-(1-&gt;2)-alpha-D-Man-(1-&gt;3)-[alpha-D-Man-(1-&gt;2)-alpha-D-Man-(1-&gt;6)]-alpha-D-Man-(1-&gt;6)]-beta-D-Man-(1-&gt;4)-beta-D-GlcNAc-(1-&gt;4)-beta-D-GlcNAc)-L-asparaginyl-[protein] (N-glucan mannose isomer 9A1,2,3B1,2,3) + 4 H2O = N(4)-(alpha-D-Man-(1-&gt;3)-[alpha-D-Man-(1-&gt;3)-[alpha-D-Man-(1-&gt;6)]-alpha-D-Man-(1-&gt;6)]-beta-D-Man-(1-&gt;4)-beta-D-GlcNAc-(1-&gt;4)-beta-D-GlcNAc)-L-asparaginyl-[protein] (N-glucan mannose isomer 5A1,2) + 4 beta-D-mannose</text>
        <dbReference type="Rhea" id="RHEA:56008"/>
        <dbReference type="Rhea" id="RHEA-COMP:14356"/>
        <dbReference type="Rhea" id="RHEA-COMP:14367"/>
        <dbReference type="ChEBI" id="CHEBI:15377"/>
        <dbReference type="ChEBI" id="CHEBI:28563"/>
        <dbReference type="ChEBI" id="CHEBI:59087"/>
        <dbReference type="ChEBI" id="CHEBI:139493"/>
        <dbReference type="EC" id="3.2.1.113"/>
    </reaction>
</comment>
<feature type="active site" description="Proton donor" evidence="10">
    <location>
        <position position="436"/>
    </location>
</feature>
<dbReference type="GO" id="GO:0016020">
    <property type="term" value="C:membrane"/>
    <property type="evidence" value="ECO:0007669"/>
    <property type="project" value="InterPro"/>
</dbReference>
<dbReference type="GO" id="GO:0005509">
    <property type="term" value="F:calcium ion binding"/>
    <property type="evidence" value="ECO:0007669"/>
    <property type="project" value="InterPro"/>
</dbReference>
<dbReference type="Pfam" id="PF01532">
    <property type="entry name" value="Glyco_hydro_47"/>
    <property type="match status" value="1"/>
</dbReference>
<feature type="active site" evidence="10">
    <location>
        <position position="302"/>
    </location>
</feature>
<feature type="active site" description="Proton donor" evidence="10">
    <location>
        <position position="169"/>
    </location>
</feature>
<feature type="compositionally biased region" description="Basic and acidic residues" evidence="14">
    <location>
        <begin position="15"/>
        <end position="25"/>
    </location>
</feature>
<evidence type="ECO:0000256" key="11">
    <source>
        <dbReference type="PIRSR" id="PIRSR601382-2"/>
    </source>
</evidence>
<dbReference type="GO" id="GO:0005783">
    <property type="term" value="C:endoplasmic reticulum"/>
    <property type="evidence" value="ECO:0007669"/>
    <property type="project" value="TreeGrafter"/>
</dbReference>
<dbReference type="Proteomes" id="UP000307440">
    <property type="component" value="Unassembled WGS sequence"/>
</dbReference>
<evidence type="ECO:0000256" key="15">
    <source>
        <dbReference type="SAM" id="Phobius"/>
    </source>
</evidence>
<keyword evidence="15" id="KW-0812">Transmembrane</keyword>
<evidence type="ECO:0000256" key="6">
    <source>
        <dbReference type="ARBA" id="ARBA00022837"/>
    </source>
</evidence>
<keyword evidence="6 11" id="KW-0106">Calcium</keyword>
<dbReference type="STRING" id="230819.A0A5C3KU42"/>
<keyword evidence="15" id="KW-1133">Transmembrane helix</keyword>
<dbReference type="InterPro" id="IPR012341">
    <property type="entry name" value="6hp_glycosidase-like_sf"/>
</dbReference>
<feature type="binding site" evidence="11">
    <location>
        <position position="567"/>
    </location>
    <ligand>
        <name>Ca(2+)</name>
        <dbReference type="ChEBI" id="CHEBI:29108"/>
    </ligand>
</feature>
<evidence type="ECO:0000256" key="10">
    <source>
        <dbReference type="PIRSR" id="PIRSR601382-1"/>
    </source>
</evidence>
<evidence type="ECO:0000313" key="17">
    <source>
        <dbReference type="Proteomes" id="UP000307440"/>
    </source>
</evidence>
<dbReference type="GO" id="GO:0004571">
    <property type="term" value="F:mannosyl-oligosaccharide 1,2-alpha-mannosidase activity"/>
    <property type="evidence" value="ECO:0007669"/>
    <property type="project" value="UniProtKB-EC"/>
</dbReference>
<keyword evidence="5 13" id="KW-0378">Hydrolase</keyword>
<evidence type="ECO:0000256" key="8">
    <source>
        <dbReference type="ARBA" id="ARBA00047669"/>
    </source>
</evidence>
<dbReference type="InterPro" id="IPR036026">
    <property type="entry name" value="Seven-hairpin_glycosidases"/>
</dbReference>
<dbReference type="GO" id="GO:0036503">
    <property type="term" value="P:ERAD pathway"/>
    <property type="evidence" value="ECO:0007669"/>
    <property type="project" value="UniProtKB-ARBA"/>
</dbReference>
<comment type="cofactor">
    <cofactor evidence="1 11">
        <name>Ca(2+)</name>
        <dbReference type="ChEBI" id="CHEBI:29108"/>
    </cofactor>
</comment>
<feature type="transmembrane region" description="Helical" evidence="15">
    <location>
        <begin position="38"/>
        <end position="56"/>
    </location>
</feature>
<proteinExistence type="inferred from homology"/>
<keyword evidence="17" id="KW-1185">Reference proteome</keyword>
<dbReference type="InterPro" id="IPR050749">
    <property type="entry name" value="Glycosyl_Hydrolase_47"/>
</dbReference>
<dbReference type="OrthoDB" id="8118055at2759"/>
<dbReference type="InterPro" id="IPR001382">
    <property type="entry name" value="Glyco_hydro_47"/>
</dbReference>
<keyword evidence="13" id="KW-0326">Glycosidase</keyword>
<protein>
    <recommendedName>
        <fullName evidence="13">alpha-1,2-Mannosidase</fullName>
        <ecNumber evidence="13">3.2.1.-</ecNumber>
    </recommendedName>
</protein>
<comment type="similarity">
    <text evidence="3 13">Belongs to the glycosyl hydrolase 47 family.</text>
</comment>
<evidence type="ECO:0000256" key="3">
    <source>
        <dbReference type="ARBA" id="ARBA00007658"/>
    </source>
</evidence>
<organism evidence="16 17">
    <name type="scientific">Coprinopsis marcescibilis</name>
    <name type="common">Agaric fungus</name>
    <name type="synonym">Psathyrella marcescibilis</name>
    <dbReference type="NCBI Taxonomy" id="230819"/>
    <lineage>
        <taxon>Eukaryota</taxon>
        <taxon>Fungi</taxon>
        <taxon>Dikarya</taxon>
        <taxon>Basidiomycota</taxon>
        <taxon>Agaricomycotina</taxon>
        <taxon>Agaricomycetes</taxon>
        <taxon>Agaricomycetidae</taxon>
        <taxon>Agaricales</taxon>
        <taxon>Agaricineae</taxon>
        <taxon>Psathyrellaceae</taxon>
        <taxon>Coprinopsis</taxon>
    </lineage>
</organism>
<dbReference type="GO" id="GO:0005975">
    <property type="term" value="P:carbohydrate metabolic process"/>
    <property type="evidence" value="ECO:0007669"/>
    <property type="project" value="InterPro"/>
</dbReference>